<evidence type="ECO:0000313" key="12">
    <source>
        <dbReference type="Proteomes" id="UP000616724"/>
    </source>
</evidence>
<dbReference type="InterPro" id="IPR009100">
    <property type="entry name" value="AcylCoA_DH/oxidase_NM_dom_sf"/>
</dbReference>
<dbReference type="EMBL" id="BOOH01000059">
    <property type="protein sequence ID" value="GIH80441.1"/>
    <property type="molecule type" value="Genomic_DNA"/>
</dbReference>
<dbReference type="GO" id="GO:0003995">
    <property type="term" value="F:acyl-CoA dehydrogenase activity"/>
    <property type="evidence" value="ECO:0007669"/>
    <property type="project" value="TreeGrafter"/>
</dbReference>
<dbReference type="RefSeq" id="WP_203894874.1">
    <property type="nucleotide sequence ID" value="NZ_BOOH01000059.1"/>
</dbReference>
<dbReference type="GO" id="GO:0033539">
    <property type="term" value="P:fatty acid beta-oxidation using acyl-CoA dehydrogenase"/>
    <property type="evidence" value="ECO:0007669"/>
    <property type="project" value="TreeGrafter"/>
</dbReference>
<comment type="similarity">
    <text evidence="2 7">Belongs to the acyl-CoA dehydrogenase family.</text>
</comment>
<proteinExistence type="inferred from homology"/>
<keyword evidence="4 7" id="KW-0285">Flavoprotein</keyword>
<comment type="cofactor">
    <cofactor evidence="1 7">
        <name>FAD</name>
        <dbReference type="ChEBI" id="CHEBI:57692"/>
    </cofactor>
</comment>
<dbReference type="PANTHER" id="PTHR48083:SF13">
    <property type="entry name" value="ACYL-COA DEHYDROGENASE FAMILY MEMBER 11"/>
    <property type="match status" value="1"/>
</dbReference>
<dbReference type="SUPFAM" id="SSF56645">
    <property type="entry name" value="Acyl-CoA dehydrogenase NM domain-like"/>
    <property type="match status" value="1"/>
</dbReference>
<dbReference type="Gene3D" id="1.20.140.10">
    <property type="entry name" value="Butyryl-CoA Dehydrogenase, subunit A, domain 3"/>
    <property type="match status" value="1"/>
</dbReference>
<dbReference type="InterPro" id="IPR046373">
    <property type="entry name" value="Acyl-CoA_Oxase/DH_mid-dom_sf"/>
</dbReference>
<dbReference type="Gene3D" id="1.10.540.10">
    <property type="entry name" value="Acyl-CoA dehydrogenase/oxidase, N-terminal domain"/>
    <property type="match status" value="1"/>
</dbReference>
<protein>
    <submittedName>
        <fullName evidence="11">Acyl-CoA dehydrogenase</fullName>
    </submittedName>
</protein>
<comment type="caution">
    <text evidence="11">The sequence shown here is derived from an EMBL/GenBank/DDBJ whole genome shotgun (WGS) entry which is preliminary data.</text>
</comment>
<dbReference type="AlphaFoldDB" id="A0A8J3RPG6"/>
<dbReference type="Pfam" id="PF02771">
    <property type="entry name" value="Acyl-CoA_dh_N"/>
    <property type="match status" value="1"/>
</dbReference>
<dbReference type="GO" id="GO:0005737">
    <property type="term" value="C:cytoplasm"/>
    <property type="evidence" value="ECO:0007669"/>
    <property type="project" value="TreeGrafter"/>
</dbReference>
<feature type="domain" description="Acyl-CoA dehydrogenase/oxidase C-terminal" evidence="8">
    <location>
        <begin position="233"/>
        <end position="382"/>
    </location>
</feature>
<dbReference type="InterPro" id="IPR013786">
    <property type="entry name" value="AcylCoA_DH/ox_N"/>
</dbReference>
<dbReference type="InterPro" id="IPR036250">
    <property type="entry name" value="AcylCo_DH-like_C"/>
</dbReference>
<keyword evidence="5 7" id="KW-0274">FAD</keyword>
<dbReference type="InterPro" id="IPR037069">
    <property type="entry name" value="AcylCoA_DH/ox_N_sf"/>
</dbReference>
<dbReference type="Pfam" id="PF00441">
    <property type="entry name" value="Acyl-CoA_dh_1"/>
    <property type="match status" value="1"/>
</dbReference>
<evidence type="ECO:0000256" key="5">
    <source>
        <dbReference type="ARBA" id="ARBA00022827"/>
    </source>
</evidence>
<evidence type="ECO:0000259" key="9">
    <source>
        <dbReference type="Pfam" id="PF02770"/>
    </source>
</evidence>
<dbReference type="Proteomes" id="UP000616724">
    <property type="component" value="Unassembled WGS sequence"/>
</dbReference>
<comment type="subunit">
    <text evidence="3">Homodimer.</text>
</comment>
<evidence type="ECO:0000256" key="6">
    <source>
        <dbReference type="ARBA" id="ARBA00023002"/>
    </source>
</evidence>
<evidence type="ECO:0000313" key="11">
    <source>
        <dbReference type="EMBL" id="GIH80441.1"/>
    </source>
</evidence>
<organism evidence="11 12">
    <name type="scientific">Planobispora longispora</name>
    <dbReference type="NCBI Taxonomy" id="28887"/>
    <lineage>
        <taxon>Bacteria</taxon>
        <taxon>Bacillati</taxon>
        <taxon>Actinomycetota</taxon>
        <taxon>Actinomycetes</taxon>
        <taxon>Streptosporangiales</taxon>
        <taxon>Streptosporangiaceae</taxon>
        <taxon>Planobispora</taxon>
    </lineage>
</organism>
<reference evidence="11 12" key="1">
    <citation type="submission" date="2021-01" db="EMBL/GenBank/DDBJ databases">
        <title>Whole genome shotgun sequence of Planobispora longispora NBRC 13918.</title>
        <authorList>
            <person name="Komaki H."/>
            <person name="Tamura T."/>
        </authorList>
    </citation>
    <scope>NUCLEOTIDE SEQUENCE [LARGE SCALE GENOMIC DNA]</scope>
    <source>
        <strain evidence="11 12">NBRC 13918</strain>
    </source>
</reference>
<dbReference type="Pfam" id="PF02770">
    <property type="entry name" value="Acyl-CoA_dh_M"/>
    <property type="match status" value="1"/>
</dbReference>
<dbReference type="SUPFAM" id="SSF47203">
    <property type="entry name" value="Acyl-CoA dehydrogenase C-terminal domain-like"/>
    <property type="match status" value="1"/>
</dbReference>
<dbReference type="InterPro" id="IPR009075">
    <property type="entry name" value="AcylCo_DH/oxidase_C"/>
</dbReference>
<name>A0A8J3RPG6_9ACTN</name>
<feature type="domain" description="Acyl-CoA dehydrogenase/oxidase N-terminal" evidence="10">
    <location>
        <begin position="10"/>
        <end position="121"/>
    </location>
</feature>
<sequence>MTFAVPDSVRPLRDAVHAFMTERVEPAEDVLHRGGAEAQAALRGLQEEAKKEGLWALGHPAELGGGGLPFLDYVYVNEVQGRSEFGQLALGTFTLQDSLMLHRFAGPEQRERFLEPLVRAEIWPSFAMTEPGVSSSDPTQLQTSAVLDGGEWVINGHKWFTTGANRAAYTTVMCRTEPDAPPHLAFSMILVPTDTPGYTIVRDTPVLGLDGGHCEVLYQDVRVPAGNLLGPRGQGFVIAQRRLGPGRIFHCMRWLGQAQRAFDLMCRRLHERTAFGRPLADKQLMRQHVFDSYAEIQSARLLTLHAAQAIDRGEQARVEIGAIKVVGARMLHNVIDRAIQVYGAAGLTPDTPLDRMYRHARAGRIYDGPDEVHIDTVGRRILGRYAAGGNWEFGLR</sequence>
<dbReference type="InterPro" id="IPR050741">
    <property type="entry name" value="Acyl-CoA_dehydrogenase"/>
</dbReference>
<evidence type="ECO:0000256" key="4">
    <source>
        <dbReference type="ARBA" id="ARBA00022630"/>
    </source>
</evidence>
<dbReference type="InterPro" id="IPR006091">
    <property type="entry name" value="Acyl-CoA_Oxase/DH_mid-dom"/>
</dbReference>
<evidence type="ECO:0000259" key="8">
    <source>
        <dbReference type="Pfam" id="PF00441"/>
    </source>
</evidence>
<dbReference type="Gene3D" id="2.40.110.10">
    <property type="entry name" value="Butyryl-CoA Dehydrogenase, subunit A, domain 2"/>
    <property type="match status" value="1"/>
</dbReference>
<dbReference type="PANTHER" id="PTHR48083">
    <property type="entry name" value="MEDIUM-CHAIN SPECIFIC ACYL-COA DEHYDROGENASE, MITOCHONDRIAL-RELATED"/>
    <property type="match status" value="1"/>
</dbReference>
<evidence type="ECO:0000256" key="2">
    <source>
        <dbReference type="ARBA" id="ARBA00009347"/>
    </source>
</evidence>
<dbReference type="FunFam" id="2.40.110.10:FF:000002">
    <property type="entry name" value="Acyl-CoA dehydrogenase fadE12"/>
    <property type="match status" value="1"/>
</dbReference>
<evidence type="ECO:0000256" key="1">
    <source>
        <dbReference type="ARBA" id="ARBA00001974"/>
    </source>
</evidence>
<evidence type="ECO:0000256" key="3">
    <source>
        <dbReference type="ARBA" id="ARBA00011738"/>
    </source>
</evidence>
<feature type="domain" description="Acyl-CoA oxidase/dehydrogenase middle" evidence="9">
    <location>
        <begin position="125"/>
        <end position="221"/>
    </location>
</feature>
<gene>
    <name evidence="11" type="ORF">Plo01_68700</name>
</gene>
<dbReference type="GO" id="GO:0050660">
    <property type="term" value="F:flavin adenine dinucleotide binding"/>
    <property type="evidence" value="ECO:0007669"/>
    <property type="project" value="InterPro"/>
</dbReference>
<accession>A0A8J3RPG6</accession>
<evidence type="ECO:0000259" key="10">
    <source>
        <dbReference type="Pfam" id="PF02771"/>
    </source>
</evidence>
<evidence type="ECO:0000256" key="7">
    <source>
        <dbReference type="RuleBase" id="RU362125"/>
    </source>
</evidence>
<keyword evidence="6 7" id="KW-0560">Oxidoreductase</keyword>
<keyword evidence="12" id="KW-1185">Reference proteome</keyword>